<dbReference type="InterPro" id="IPR003439">
    <property type="entry name" value="ABC_transporter-like_ATP-bd"/>
</dbReference>
<dbReference type="InterPro" id="IPR050166">
    <property type="entry name" value="ABC_transporter_ATP-bind"/>
</dbReference>
<keyword evidence="1" id="KW-0813">Transport</keyword>
<gene>
    <name evidence="5" type="ORF">NFRAN_3100</name>
</gene>
<name>A0A484IF62_9ARCH</name>
<dbReference type="PROSITE" id="PS00211">
    <property type="entry name" value="ABC_TRANSPORTER_1"/>
    <property type="match status" value="1"/>
</dbReference>
<dbReference type="GO" id="GO:0016887">
    <property type="term" value="F:ATP hydrolysis activity"/>
    <property type="evidence" value="ECO:0007669"/>
    <property type="project" value="InterPro"/>
</dbReference>
<evidence type="ECO:0000259" key="4">
    <source>
        <dbReference type="PROSITE" id="PS50893"/>
    </source>
</evidence>
<evidence type="ECO:0000256" key="1">
    <source>
        <dbReference type="ARBA" id="ARBA00022448"/>
    </source>
</evidence>
<dbReference type="GO" id="GO:0005524">
    <property type="term" value="F:ATP binding"/>
    <property type="evidence" value="ECO:0007669"/>
    <property type="project" value="UniProtKB-KW"/>
</dbReference>
<dbReference type="AlphaFoldDB" id="A0A484IF62"/>
<dbReference type="InterPro" id="IPR017871">
    <property type="entry name" value="ABC_transporter-like_CS"/>
</dbReference>
<reference evidence="5 6" key="1">
    <citation type="submission" date="2019-02" db="EMBL/GenBank/DDBJ databases">
        <authorList>
            <person name="Lehtovirta-Morley E L."/>
        </authorList>
    </citation>
    <scope>NUCLEOTIDE SEQUENCE [LARGE SCALE GENOMIC DNA]</scope>
    <source>
        <strain evidence="5">NFRAN1</strain>
    </source>
</reference>
<dbReference type="KEGG" id="nfn:NFRAN_3100"/>
<dbReference type="PANTHER" id="PTHR42788">
    <property type="entry name" value="TAURINE IMPORT ATP-BINDING PROTEIN-RELATED"/>
    <property type="match status" value="1"/>
</dbReference>
<dbReference type="InterPro" id="IPR027417">
    <property type="entry name" value="P-loop_NTPase"/>
</dbReference>
<proteinExistence type="predicted"/>
<dbReference type="PANTHER" id="PTHR42788:SF13">
    <property type="entry name" value="ALIPHATIC SULFONATES IMPORT ATP-BINDING PROTEIN SSUB"/>
    <property type="match status" value="1"/>
</dbReference>
<evidence type="ECO:0000256" key="3">
    <source>
        <dbReference type="ARBA" id="ARBA00022840"/>
    </source>
</evidence>
<organism evidence="5 6">
    <name type="scientific">Candidatus Nitrosocosmicus franklandianus</name>
    <dbReference type="NCBI Taxonomy" id="1798806"/>
    <lineage>
        <taxon>Archaea</taxon>
        <taxon>Nitrososphaerota</taxon>
        <taxon>Nitrososphaeria</taxon>
        <taxon>Nitrososphaerales</taxon>
        <taxon>Nitrososphaeraceae</taxon>
        <taxon>Candidatus Nitrosocosmicus</taxon>
    </lineage>
</organism>
<dbReference type="PROSITE" id="PS50893">
    <property type="entry name" value="ABC_TRANSPORTER_2"/>
    <property type="match status" value="1"/>
</dbReference>
<keyword evidence="3" id="KW-0067">ATP-binding</keyword>
<accession>A0A484IF62</accession>
<keyword evidence="2" id="KW-0547">Nucleotide-binding</keyword>
<sequence>MKCQYNLISLSKLELKNITKAFAVNSSAGEKKRVLAVDNVNLSIEEGQFVCFVGPSGCGKSTLLNIIAGLDKPTEGELILNGRPVSGTGPDRIMVFQENALFPWLSVIDNVEFGLKMVGVEKEKRNQIAMHYLEMMDLSKFSKSYTYQLSGGMKQRVAIARALVMDPDVLLMDEPFAALDSQTRDLLLVELQLIWAKTRKTIVFVTHNISESICLGDKVVVFTKRPAKVKKEITIDYRRPRLTEDSNLFEYNRLVLDELKSEITPYKKSL</sequence>
<protein>
    <recommendedName>
        <fullName evidence="4">ABC transporter domain-containing protein</fullName>
    </recommendedName>
</protein>
<dbReference type="Pfam" id="PF00005">
    <property type="entry name" value="ABC_tran"/>
    <property type="match status" value="1"/>
</dbReference>
<evidence type="ECO:0000313" key="5">
    <source>
        <dbReference type="EMBL" id="VFJ15418.1"/>
    </source>
</evidence>
<dbReference type="InterPro" id="IPR003593">
    <property type="entry name" value="AAA+_ATPase"/>
</dbReference>
<keyword evidence="6" id="KW-1185">Reference proteome</keyword>
<dbReference type="Gene3D" id="3.40.50.300">
    <property type="entry name" value="P-loop containing nucleotide triphosphate hydrolases"/>
    <property type="match status" value="1"/>
</dbReference>
<feature type="domain" description="ABC transporter" evidence="4">
    <location>
        <begin position="13"/>
        <end position="249"/>
    </location>
</feature>
<dbReference type="SUPFAM" id="SSF52540">
    <property type="entry name" value="P-loop containing nucleoside triphosphate hydrolases"/>
    <property type="match status" value="1"/>
</dbReference>
<dbReference type="SMART" id="SM00382">
    <property type="entry name" value="AAA"/>
    <property type="match status" value="1"/>
</dbReference>
<dbReference type="CDD" id="cd03293">
    <property type="entry name" value="ABC_NrtD_SsuB_transporters"/>
    <property type="match status" value="1"/>
</dbReference>
<evidence type="ECO:0000313" key="6">
    <source>
        <dbReference type="Proteomes" id="UP000294299"/>
    </source>
</evidence>
<dbReference type="Proteomes" id="UP000294299">
    <property type="component" value="Chromosome NFRAN"/>
</dbReference>
<evidence type="ECO:0000256" key="2">
    <source>
        <dbReference type="ARBA" id="ARBA00022741"/>
    </source>
</evidence>
<dbReference type="EMBL" id="LR216287">
    <property type="protein sequence ID" value="VFJ15418.1"/>
    <property type="molecule type" value="Genomic_DNA"/>
</dbReference>